<sequence>MRNVMIVDDESLVRIGLQSIIAWEQHGFHITGVFKNGEEALAAASQQHFDVVLTDIRMPGMDGFELVRELKRLAPNLHVIVLSSYNDFEYTRQAIRLGVNDYISKFEMEPDELLRVLASLPFADQLEAGKVVGDGAAHMSDAPLLAEVKQLLDNSKSEESTSLAAKYPLLAKKLADNGDGFRWVSLLPCPREAGYSSTERKAMLLLAEEMFSRLRNPILFGESGGYLHGGYACELGSGALVSQEESLRMAEEWTSAFSQKLNVSLAVGFGSMFAWSGSCEEARREAEAAAELSLFNSSIQFSETSGERRAFTEEEWLNLYKQIKQRIRYMQFRPLADDLTLYMDERSDLHKPSEWIRLGVAAVSQLADFLIERYDPDTVELREKFGSLWPFAETAGAVRTAIAWRQMLQDITARIQQMVAHRQARGGWIERVKDYLKVHYSEQIRLEDMAQLANFSENHFSQRFNQETGQAFSDYLTDLRIQEAVRLFRDTELSTEEIAERVGYSSPNYFIKVFKKKTGQTVKHFKSTQR</sequence>
<dbReference type="RefSeq" id="WP_079413328.1">
    <property type="nucleotide sequence ID" value="NZ_MBTG01000012.1"/>
</dbReference>
<dbReference type="EMBL" id="MBTG01000012">
    <property type="protein sequence ID" value="OPH57773.1"/>
    <property type="molecule type" value="Genomic_DNA"/>
</dbReference>
<accession>A0A1V4HL27</accession>
<dbReference type="SMART" id="SM00448">
    <property type="entry name" value="REC"/>
    <property type="match status" value="1"/>
</dbReference>
<evidence type="ECO:0000259" key="5">
    <source>
        <dbReference type="PROSITE" id="PS01124"/>
    </source>
</evidence>
<dbReference type="SUPFAM" id="SSF46689">
    <property type="entry name" value="Homeodomain-like"/>
    <property type="match status" value="2"/>
</dbReference>
<dbReference type="GO" id="GO:0000160">
    <property type="term" value="P:phosphorelay signal transduction system"/>
    <property type="evidence" value="ECO:0007669"/>
    <property type="project" value="InterPro"/>
</dbReference>
<evidence type="ECO:0008006" key="9">
    <source>
        <dbReference type="Google" id="ProtNLM"/>
    </source>
</evidence>
<evidence type="ECO:0000313" key="7">
    <source>
        <dbReference type="EMBL" id="OPH57773.1"/>
    </source>
</evidence>
<evidence type="ECO:0000259" key="6">
    <source>
        <dbReference type="PROSITE" id="PS50110"/>
    </source>
</evidence>
<dbReference type="PROSITE" id="PS01124">
    <property type="entry name" value="HTH_ARAC_FAMILY_2"/>
    <property type="match status" value="1"/>
</dbReference>
<dbReference type="Proteomes" id="UP000190626">
    <property type="component" value="Unassembled WGS sequence"/>
</dbReference>
<dbReference type="GO" id="GO:0003700">
    <property type="term" value="F:DNA-binding transcription factor activity"/>
    <property type="evidence" value="ECO:0007669"/>
    <property type="project" value="InterPro"/>
</dbReference>
<evidence type="ECO:0000256" key="1">
    <source>
        <dbReference type="ARBA" id="ARBA00023015"/>
    </source>
</evidence>
<dbReference type="SUPFAM" id="SSF52172">
    <property type="entry name" value="CheY-like"/>
    <property type="match status" value="1"/>
</dbReference>
<dbReference type="GO" id="GO:0043565">
    <property type="term" value="F:sequence-specific DNA binding"/>
    <property type="evidence" value="ECO:0007669"/>
    <property type="project" value="InterPro"/>
</dbReference>
<reference evidence="8" key="1">
    <citation type="submission" date="2016-07" db="EMBL/GenBank/DDBJ databases">
        <authorList>
            <person name="Florea S."/>
            <person name="Webb J.S."/>
            <person name="Jaromczyk J."/>
            <person name="Schardl C.L."/>
        </authorList>
    </citation>
    <scope>NUCLEOTIDE SEQUENCE [LARGE SCALE GENOMIC DNA]</scope>
    <source>
        <strain evidence="8">CY1</strain>
    </source>
</reference>
<dbReference type="SMART" id="SM00342">
    <property type="entry name" value="HTH_ARAC"/>
    <property type="match status" value="1"/>
</dbReference>
<dbReference type="InterPro" id="IPR011006">
    <property type="entry name" value="CheY-like_superfamily"/>
</dbReference>
<dbReference type="PANTHER" id="PTHR43280:SF28">
    <property type="entry name" value="HTH-TYPE TRANSCRIPTIONAL ACTIVATOR RHAS"/>
    <property type="match status" value="1"/>
</dbReference>
<feature type="modified residue" description="4-aspartylphosphate" evidence="4">
    <location>
        <position position="55"/>
    </location>
</feature>
<dbReference type="PROSITE" id="PS50110">
    <property type="entry name" value="RESPONSE_REGULATORY"/>
    <property type="match status" value="1"/>
</dbReference>
<dbReference type="Gene3D" id="3.40.50.2300">
    <property type="match status" value="1"/>
</dbReference>
<keyword evidence="3" id="KW-0804">Transcription</keyword>
<dbReference type="CDD" id="cd17536">
    <property type="entry name" value="REC_YesN-like"/>
    <property type="match status" value="1"/>
</dbReference>
<dbReference type="Pfam" id="PF12833">
    <property type="entry name" value="HTH_18"/>
    <property type="match status" value="1"/>
</dbReference>
<dbReference type="InterPro" id="IPR001789">
    <property type="entry name" value="Sig_transdc_resp-reg_receiver"/>
</dbReference>
<name>A0A1V4HL27_9BACL</name>
<feature type="domain" description="HTH araC/xylS-type" evidence="5">
    <location>
        <begin position="430"/>
        <end position="528"/>
    </location>
</feature>
<keyword evidence="4" id="KW-0597">Phosphoprotein</keyword>
<dbReference type="AlphaFoldDB" id="A0A1V4HL27"/>
<dbReference type="STRING" id="1469647.BC351_04510"/>
<evidence type="ECO:0000313" key="8">
    <source>
        <dbReference type="Proteomes" id="UP000190626"/>
    </source>
</evidence>
<dbReference type="PANTHER" id="PTHR43280">
    <property type="entry name" value="ARAC-FAMILY TRANSCRIPTIONAL REGULATOR"/>
    <property type="match status" value="1"/>
</dbReference>
<organism evidence="7 8">
    <name type="scientific">Paenibacillus ferrarius</name>
    <dbReference type="NCBI Taxonomy" id="1469647"/>
    <lineage>
        <taxon>Bacteria</taxon>
        <taxon>Bacillati</taxon>
        <taxon>Bacillota</taxon>
        <taxon>Bacilli</taxon>
        <taxon>Bacillales</taxon>
        <taxon>Paenibacillaceae</taxon>
        <taxon>Paenibacillus</taxon>
    </lineage>
</organism>
<comment type="caution">
    <text evidence="7">The sequence shown here is derived from an EMBL/GenBank/DDBJ whole genome shotgun (WGS) entry which is preliminary data.</text>
</comment>
<gene>
    <name evidence="7" type="ORF">BC351_04510</name>
</gene>
<proteinExistence type="predicted"/>
<dbReference type="InterPro" id="IPR009057">
    <property type="entry name" value="Homeodomain-like_sf"/>
</dbReference>
<dbReference type="Pfam" id="PF00072">
    <property type="entry name" value="Response_reg"/>
    <property type="match status" value="1"/>
</dbReference>
<evidence type="ECO:0000256" key="2">
    <source>
        <dbReference type="ARBA" id="ARBA00023125"/>
    </source>
</evidence>
<keyword evidence="2" id="KW-0238">DNA-binding</keyword>
<dbReference type="OrthoDB" id="342399at2"/>
<keyword evidence="8" id="KW-1185">Reference proteome</keyword>
<evidence type="ECO:0000256" key="4">
    <source>
        <dbReference type="PROSITE-ProRule" id="PRU00169"/>
    </source>
</evidence>
<feature type="domain" description="Response regulatory" evidence="6">
    <location>
        <begin position="3"/>
        <end position="120"/>
    </location>
</feature>
<dbReference type="Gene3D" id="1.10.10.60">
    <property type="entry name" value="Homeodomain-like"/>
    <property type="match status" value="2"/>
</dbReference>
<evidence type="ECO:0000256" key="3">
    <source>
        <dbReference type="ARBA" id="ARBA00023163"/>
    </source>
</evidence>
<protein>
    <recommendedName>
        <fullName evidence="9">DNA-binding response regulator</fullName>
    </recommendedName>
</protein>
<dbReference type="InterPro" id="IPR018060">
    <property type="entry name" value="HTH_AraC"/>
</dbReference>
<keyword evidence="1" id="KW-0805">Transcription regulation</keyword>